<dbReference type="GO" id="GO:0016020">
    <property type="term" value="C:membrane"/>
    <property type="evidence" value="ECO:0007669"/>
    <property type="project" value="UniProtKB-SubCell"/>
</dbReference>
<feature type="transmembrane region" description="Helical" evidence="7">
    <location>
        <begin position="84"/>
        <end position="102"/>
    </location>
</feature>
<proteinExistence type="predicted"/>
<evidence type="ECO:0000256" key="1">
    <source>
        <dbReference type="ARBA" id="ARBA00004141"/>
    </source>
</evidence>
<keyword evidence="3" id="KW-0808">Transferase</keyword>
<keyword evidence="2" id="KW-0328">Glycosyltransferase</keyword>
<feature type="transmembrane region" description="Helical" evidence="7">
    <location>
        <begin position="448"/>
        <end position="469"/>
    </location>
</feature>
<gene>
    <name evidence="8" type="ORF">NOCA1240458</name>
</gene>
<feature type="transmembrane region" description="Helical" evidence="7">
    <location>
        <begin position="390"/>
        <end position="413"/>
    </location>
</feature>
<dbReference type="EMBL" id="CZKB01000017">
    <property type="protein sequence ID" value="CUR61355.1"/>
    <property type="molecule type" value="Genomic_DNA"/>
</dbReference>
<organism evidence="8">
    <name type="scientific">metagenome</name>
    <dbReference type="NCBI Taxonomy" id="256318"/>
    <lineage>
        <taxon>unclassified sequences</taxon>
        <taxon>metagenomes</taxon>
    </lineage>
</organism>
<dbReference type="NCBIfam" id="NF038066">
    <property type="entry name" value="MptB"/>
    <property type="match status" value="1"/>
</dbReference>
<dbReference type="InterPro" id="IPR049829">
    <property type="entry name" value="MptA/B-like"/>
</dbReference>
<feature type="transmembrane region" description="Helical" evidence="7">
    <location>
        <begin position="358"/>
        <end position="378"/>
    </location>
</feature>
<accession>A0A2P2CH63</accession>
<dbReference type="AlphaFoldDB" id="A0A2P2CH63"/>
<keyword evidence="4 7" id="KW-0812">Transmembrane</keyword>
<evidence type="ECO:0000256" key="6">
    <source>
        <dbReference type="ARBA" id="ARBA00023136"/>
    </source>
</evidence>
<feature type="transmembrane region" description="Helical" evidence="7">
    <location>
        <begin position="294"/>
        <end position="317"/>
    </location>
</feature>
<evidence type="ECO:0000256" key="4">
    <source>
        <dbReference type="ARBA" id="ARBA00022692"/>
    </source>
</evidence>
<sequence length="497" mass="50227">MVARGLVGSVLVLLGGLVVATIPPSAPVADLDVLAILRSTAAGRMSGLVVVLVGLGLLASAWLHLCGACARAAAAEQPALLARVRVATVVWVLPLLLAPPLFSRDGWSYAAQGMLAHRGISPYEHGPWSLVGPRSVPGPIVEGVDARWMATPAPYGPVPLIGGDVAAGLTADPWLLVVAHRVVALVGLVLLAWAVPRLAEWCGANPALASCLVLASPLMVANGVAGLHNDLLMVGLMAAALVAAREHGWVAGAVLGGLAAGVKLPGGLACVAVVLLTLPVAAGAAARVRHTLRVAAVATAALVLPGVVWGLGIGWLGALTVPGTVNTPLSLLTLVGGWLDLVARLGGLGTADGTFLGVVRLLGQVGIVGVAAVVLLRLPTGHRGQSVRALALVMAATVALSPVVHLWYFLWVVPFVAVQRLGPSATVALVALSLVSGLVAPMDSSLHGAYLTIVIGSLVVAAAAGLLLVTRRARERLAGLATDEWTSSIDATVVDQG</sequence>
<evidence type="ECO:0000256" key="3">
    <source>
        <dbReference type="ARBA" id="ARBA00022679"/>
    </source>
</evidence>
<comment type="subcellular location">
    <subcellularLocation>
        <location evidence="1">Membrane</location>
        <topology evidence="1">Multi-pass membrane protein</topology>
    </subcellularLocation>
</comment>
<evidence type="ECO:0008006" key="9">
    <source>
        <dbReference type="Google" id="ProtNLM"/>
    </source>
</evidence>
<evidence type="ECO:0000256" key="2">
    <source>
        <dbReference type="ARBA" id="ARBA00022676"/>
    </source>
</evidence>
<keyword evidence="5 7" id="KW-1133">Transmembrane helix</keyword>
<protein>
    <recommendedName>
        <fullName evidence="9">Integral membrane protein</fullName>
    </recommendedName>
</protein>
<feature type="transmembrane region" description="Helical" evidence="7">
    <location>
        <begin position="174"/>
        <end position="195"/>
    </location>
</feature>
<evidence type="ECO:0000313" key="8">
    <source>
        <dbReference type="EMBL" id="CUR61355.1"/>
    </source>
</evidence>
<feature type="transmembrane region" description="Helical" evidence="7">
    <location>
        <begin position="44"/>
        <end position="63"/>
    </location>
</feature>
<dbReference type="Pfam" id="PF26314">
    <property type="entry name" value="MptA_B_family"/>
    <property type="match status" value="1"/>
</dbReference>
<name>A0A2P2CH63_9ZZZZ</name>
<feature type="transmembrane region" description="Helical" evidence="7">
    <location>
        <begin position="207"/>
        <end position="227"/>
    </location>
</feature>
<evidence type="ECO:0000256" key="5">
    <source>
        <dbReference type="ARBA" id="ARBA00022989"/>
    </source>
</evidence>
<reference evidence="8" key="1">
    <citation type="submission" date="2015-08" db="EMBL/GenBank/DDBJ databases">
        <authorList>
            <person name="Babu N.S."/>
            <person name="Beckwith C.J."/>
            <person name="Beseler K.G."/>
            <person name="Brison A."/>
            <person name="Carone J.V."/>
            <person name="Caskin T.P."/>
            <person name="Diamond M."/>
            <person name="Durham M.E."/>
            <person name="Foxe J.M."/>
            <person name="Go M."/>
            <person name="Henderson B.A."/>
            <person name="Jones I.B."/>
            <person name="McGettigan J.A."/>
            <person name="Micheletti S.J."/>
            <person name="Nasrallah M.E."/>
            <person name="Ortiz D."/>
            <person name="Piller C.R."/>
            <person name="Privatt S.R."/>
            <person name="Schneider S.L."/>
            <person name="Sharp S."/>
            <person name="Smith T.C."/>
            <person name="Stanton J.D."/>
            <person name="Ullery H.E."/>
            <person name="Wilson R.J."/>
            <person name="Serrano M.G."/>
            <person name="Buck G."/>
            <person name="Lee V."/>
            <person name="Wang Y."/>
            <person name="Carvalho R."/>
            <person name="Voegtly L."/>
            <person name="Shi R."/>
            <person name="Duckworth R."/>
            <person name="Johnson A."/>
            <person name="Loviza R."/>
            <person name="Walstead R."/>
            <person name="Shah Z."/>
            <person name="Kiflezghi M."/>
            <person name="Wade K."/>
            <person name="Ball S.L."/>
            <person name="Bradley K.W."/>
            <person name="Asai D.J."/>
            <person name="Bowman C.A."/>
            <person name="Russell D.A."/>
            <person name="Pope W.H."/>
            <person name="Jacobs-Sera D."/>
            <person name="Hendrix R.W."/>
            <person name="Hatfull G.F."/>
        </authorList>
    </citation>
    <scope>NUCLEOTIDE SEQUENCE</scope>
</reference>
<feature type="transmembrane region" description="Helical" evidence="7">
    <location>
        <begin position="264"/>
        <end position="282"/>
    </location>
</feature>
<keyword evidence="6 7" id="KW-0472">Membrane</keyword>
<evidence type="ECO:0000256" key="7">
    <source>
        <dbReference type="SAM" id="Phobius"/>
    </source>
</evidence>
<dbReference type="GO" id="GO:0016757">
    <property type="term" value="F:glycosyltransferase activity"/>
    <property type="evidence" value="ECO:0007669"/>
    <property type="project" value="UniProtKB-KW"/>
</dbReference>